<evidence type="ECO:0000259" key="3">
    <source>
        <dbReference type="PROSITE" id="PS50106"/>
    </source>
</evidence>
<dbReference type="OrthoDB" id="5859304at2759"/>
<dbReference type="InterPro" id="IPR051707">
    <property type="entry name" value="PI-Interact_SigTrans_Reg"/>
</dbReference>
<dbReference type="Gene3D" id="2.30.29.30">
    <property type="entry name" value="Pleckstrin-homology domain (PH domain)/Phosphotyrosine-binding domain (PTB)"/>
    <property type="match status" value="1"/>
</dbReference>
<dbReference type="SUPFAM" id="SSF50729">
    <property type="entry name" value="PH domain-like"/>
    <property type="match status" value="1"/>
</dbReference>
<dbReference type="InterPro" id="IPR011993">
    <property type="entry name" value="PH-like_dom_sf"/>
</dbReference>
<dbReference type="EnsemblMetazoa" id="XM_019999654.1">
    <property type="protein sequence ID" value="XP_019855213.1"/>
    <property type="gene ID" value="LOC109584071"/>
</dbReference>
<keyword evidence="5" id="KW-1185">Reference proteome</keyword>
<evidence type="ECO:0000313" key="4">
    <source>
        <dbReference type="EnsemblMetazoa" id="Aqu2.1.24980_001"/>
    </source>
</evidence>
<dbReference type="InParanoid" id="A0A1X7UBW1"/>
<feature type="region of interest" description="Disordered" evidence="1">
    <location>
        <begin position="276"/>
        <end position="342"/>
    </location>
</feature>
<feature type="compositionally biased region" description="Pro residues" evidence="1">
    <location>
        <begin position="293"/>
        <end position="309"/>
    </location>
</feature>
<feature type="domain" description="PH" evidence="2">
    <location>
        <begin position="12"/>
        <end position="110"/>
    </location>
</feature>
<dbReference type="PROSITE" id="PS50003">
    <property type="entry name" value="PH_DOMAIN"/>
    <property type="match status" value="1"/>
</dbReference>
<dbReference type="EnsemblMetazoa" id="Aqu2.1.24980_001">
    <property type="protein sequence ID" value="Aqu2.1.24980_001"/>
    <property type="gene ID" value="Aqu2.1.24980"/>
</dbReference>
<dbReference type="InterPro" id="IPR001849">
    <property type="entry name" value="PH_domain"/>
</dbReference>
<dbReference type="CDD" id="cd00136">
    <property type="entry name" value="PDZ_canonical"/>
    <property type="match status" value="1"/>
</dbReference>
<reference evidence="5" key="1">
    <citation type="journal article" date="2010" name="Nature">
        <title>The Amphimedon queenslandica genome and the evolution of animal complexity.</title>
        <authorList>
            <person name="Srivastava M."/>
            <person name="Simakov O."/>
            <person name="Chapman J."/>
            <person name="Fahey B."/>
            <person name="Gauthier M.E."/>
            <person name="Mitros T."/>
            <person name="Richards G.S."/>
            <person name="Conaco C."/>
            <person name="Dacre M."/>
            <person name="Hellsten U."/>
            <person name="Larroux C."/>
            <person name="Putnam N.H."/>
            <person name="Stanke M."/>
            <person name="Adamska M."/>
            <person name="Darling A."/>
            <person name="Degnan S.M."/>
            <person name="Oakley T.H."/>
            <person name="Plachetzki D.C."/>
            <person name="Zhai Y."/>
            <person name="Adamski M."/>
            <person name="Calcino A."/>
            <person name="Cummins S.F."/>
            <person name="Goodstein D.M."/>
            <person name="Harris C."/>
            <person name="Jackson D.J."/>
            <person name="Leys S.P."/>
            <person name="Shu S."/>
            <person name="Woodcroft B.J."/>
            <person name="Vervoort M."/>
            <person name="Kosik K.S."/>
            <person name="Manning G."/>
            <person name="Degnan B.M."/>
            <person name="Rokhsar D.S."/>
        </authorList>
    </citation>
    <scope>NUCLEOTIDE SEQUENCE [LARGE SCALE GENOMIC DNA]</scope>
</reference>
<gene>
    <name evidence="4" type="primary">109584071</name>
</gene>
<dbReference type="KEGG" id="aqu:109584071"/>
<sequence length="511" mass="56661">MAVEPGRLSRSIILKEGFLYKKGGIIKSWSRRYFVLSHQSLCYFRSEEHMKLEPLGRIFLSDIVSISADGTEKRKAFVFALHTKKRAVLLQGANTEDRDKWIETIQKSLETEQEAENKDPFRKSLRRLTPGIKRVTLFKDPLKGIGCTVKNSAGHIFVNKIIEDGPISETGILRPGDELLDINGHSVIGLSVNEVSSIIRDTPSQFLATVRPVASVQKALKEDSSNALYSDVVHFKPGNGRNGLNGQSPPLPVRFTKVDEGGDSDDDVAYAVVNKERQTNNNGRATGFVSCDSPPPPPLPPSLPPPLPPHCGENSKLNSPPSFEDVGNYDDEDEGDVPPPLPPWTEDAFILVDPPPSAPPKFDIYKTNAHLPPGVVPKRTAHPYQRYSPPHTRPAYVTQLSSPAVKTPKFTTPPSTPHCLRKSPPLLPPPPRPIAKAHKSHSQGDGLDKIDDDCRPPLPPRPHKLPNPVFYSPGPRPRRAHHQYGDMDRFAAKNKMPSYIDIEFSNKRKVF</sequence>
<dbReference type="AlphaFoldDB" id="A0A1X7UBW1"/>
<dbReference type="PANTHER" id="PTHR14336">
    <property type="entry name" value="TANDEM PH DOMAIN CONTAINING PROTEIN"/>
    <property type="match status" value="1"/>
</dbReference>
<feature type="domain" description="PDZ" evidence="3">
    <location>
        <begin position="134"/>
        <end position="214"/>
    </location>
</feature>
<evidence type="ECO:0000259" key="2">
    <source>
        <dbReference type="PROSITE" id="PS50003"/>
    </source>
</evidence>
<dbReference type="Pfam" id="PF00169">
    <property type="entry name" value="PH"/>
    <property type="match status" value="1"/>
</dbReference>
<evidence type="ECO:0008006" key="6">
    <source>
        <dbReference type="Google" id="ProtNLM"/>
    </source>
</evidence>
<dbReference type="eggNOG" id="ENOG502RW23">
    <property type="taxonomic scope" value="Eukaryota"/>
</dbReference>
<name>A0A1X7UBW1_AMPQE</name>
<dbReference type="PROSITE" id="PS50106">
    <property type="entry name" value="PDZ"/>
    <property type="match status" value="1"/>
</dbReference>
<dbReference type="Gene3D" id="2.30.42.10">
    <property type="match status" value="1"/>
</dbReference>
<dbReference type="Pfam" id="PF00595">
    <property type="entry name" value="PDZ"/>
    <property type="match status" value="1"/>
</dbReference>
<evidence type="ECO:0000313" key="5">
    <source>
        <dbReference type="Proteomes" id="UP000007879"/>
    </source>
</evidence>
<feature type="compositionally biased region" description="Acidic residues" evidence="1">
    <location>
        <begin position="327"/>
        <end position="336"/>
    </location>
</feature>
<accession>A0A1X7UBW1</accession>
<dbReference type="InterPro" id="IPR036034">
    <property type="entry name" value="PDZ_sf"/>
</dbReference>
<dbReference type="FunFam" id="2.30.29.30:FF:000286">
    <property type="entry name" value="PH-protein kinase domain containing protein"/>
    <property type="match status" value="1"/>
</dbReference>
<organism evidence="4">
    <name type="scientific">Amphimedon queenslandica</name>
    <name type="common">Sponge</name>
    <dbReference type="NCBI Taxonomy" id="400682"/>
    <lineage>
        <taxon>Eukaryota</taxon>
        <taxon>Metazoa</taxon>
        <taxon>Porifera</taxon>
        <taxon>Demospongiae</taxon>
        <taxon>Heteroscleromorpha</taxon>
        <taxon>Haplosclerida</taxon>
        <taxon>Niphatidae</taxon>
        <taxon>Amphimedon</taxon>
    </lineage>
</organism>
<reference evidence="4" key="2">
    <citation type="submission" date="2017-05" db="UniProtKB">
        <authorList>
            <consortium name="EnsemblMetazoa"/>
        </authorList>
    </citation>
    <scope>IDENTIFICATION</scope>
</reference>
<dbReference type="STRING" id="400682.A0A1X7UBW1"/>
<dbReference type="Proteomes" id="UP000007879">
    <property type="component" value="Unassembled WGS sequence"/>
</dbReference>
<protein>
    <recommendedName>
        <fullName evidence="6">PH domain-containing protein</fullName>
    </recommendedName>
</protein>
<dbReference type="SUPFAM" id="SSF50156">
    <property type="entry name" value="PDZ domain-like"/>
    <property type="match status" value="1"/>
</dbReference>
<dbReference type="CDD" id="cd00821">
    <property type="entry name" value="PH"/>
    <property type="match status" value="1"/>
</dbReference>
<feature type="compositionally biased region" description="Basic and acidic residues" evidence="1">
    <location>
        <begin position="446"/>
        <end position="455"/>
    </location>
</feature>
<dbReference type="SMART" id="SM00228">
    <property type="entry name" value="PDZ"/>
    <property type="match status" value="1"/>
</dbReference>
<dbReference type="InterPro" id="IPR001478">
    <property type="entry name" value="PDZ"/>
</dbReference>
<evidence type="ECO:0000256" key="1">
    <source>
        <dbReference type="SAM" id="MobiDB-lite"/>
    </source>
</evidence>
<dbReference type="SMART" id="SM00233">
    <property type="entry name" value="PH"/>
    <property type="match status" value="1"/>
</dbReference>
<feature type="region of interest" description="Disordered" evidence="1">
    <location>
        <begin position="406"/>
        <end position="482"/>
    </location>
</feature>
<proteinExistence type="predicted"/>
<dbReference type="PANTHER" id="PTHR14336:SF8">
    <property type="entry name" value="PROTEIN OPY1"/>
    <property type="match status" value="1"/>
</dbReference>